<comment type="similarity">
    <text evidence="8">Belongs to the bacterial reverse transcriptase family.</text>
</comment>
<feature type="domain" description="Reverse transcriptase" evidence="10">
    <location>
        <begin position="44"/>
        <end position="260"/>
    </location>
</feature>
<keyword evidence="5" id="KW-0460">Magnesium</keyword>
<evidence type="ECO:0000256" key="8">
    <source>
        <dbReference type="ARBA" id="ARBA00034120"/>
    </source>
</evidence>
<keyword evidence="2" id="KW-0808">Transferase</keyword>
<evidence type="ECO:0000256" key="1">
    <source>
        <dbReference type="ARBA" id="ARBA00012493"/>
    </source>
</evidence>
<dbReference type="PRINTS" id="PR00866">
    <property type="entry name" value="RNADNAPOLMS"/>
</dbReference>
<dbReference type="PROSITE" id="PS50878">
    <property type="entry name" value="RT_POL"/>
    <property type="match status" value="1"/>
</dbReference>
<dbReference type="AlphaFoldDB" id="A0A2T5JZ32"/>
<dbReference type="RefSeq" id="WP_181318521.1">
    <property type="nucleotide sequence ID" value="NZ_CP090021.1"/>
</dbReference>
<protein>
    <recommendedName>
        <fullName evidence="1">RNA-directed DNA polymerase</fullName>
        <ecNumber evidence="1">2.7.7.49</ecNumber>
    </recommendedName>
</protein>
<evidence type="ECO:0000256" key="5">
    <source>
        <dbReference type="ARBA" id="ARBA00022842"/>
    </source>
</evidence>
<evidence type="ECO:0000256" key="7">
    <source>
        <dbReference type="ARBA" id="ARBA00023118"/>
    </source>
</evidence>
<dbReference type="GO" id="GO:0051607">
    <property type="term" value="P:defense response to virus"/>
    <property type="evidence" value="ECO:0007669"/>
    <property type="project" value="UniProtKB-KW"/>
</dbReference>
<keyword evidence="12" id="KW-1185">Reference proteome</keyword>
<reference evidence="11 12" key="1">
    <citation type="submission" date="2018-04" db="EMBL/GenBank/DDBJ databases">
        <title>Genomic Encyclopedia of Type Strains, Phase III (KMG-III): the genomes of soil and plant-associated and newly described type strains.</title>
        <authorList>
            <person name="Whitman W."/>
        </authorList>
    </citation>
    <scope>NUCLEOTIDE SEQUENCE [LARGE SCALE GENOMIC DNA]</scope>
    <source>
        <strain evidence="11 12">KA25</strain>
    </source>
</reference>
<dbReference type="InterPro" id="IPR051083">
    <property type="entry name" value="GrpII_Intron_Splice-Mob/Def"/>
</dbReference>
<keyword evidence="6 11" id="KW-0695">RNA-directed DNA polymerase</keyword>
<keyword evidence="4" id="KW-0479">Metal-binding</keyword>
<comment type="caution">
    <text evidence="11">The sequence shown here is derived from an EMBL/GenBank/DDBJ whole genome shotgun (WGS) entry which is preliminary data.</text>
</comment>
<dbReference type="SUPFAM" id="SSF50494">
    <property type="entry name" value="Trypsin-like serine proteases"/>
    <property type="match status" value="1"/>
</dbReference>
<gene>
    <name evidence="11" type="ORF">C8J28_114126</name>
</gene>
<comment type="catalytic activity">
    <reaction evidence="9">
        <text>DNA(n) + a 2'-deoxyribonucleoside 5'-triphosphate = DNA(n+1) + diphosphate</text>
        <dbReference type="Rhea" id="RHEA:22508"/>
        <dbReference type="Rhea" id="RHEA-COMP:17339"/>
        <dbReference type="Rhea" id="RHEA-COMP:17340"/>
        <dbReference type="ChEBI" id="CHEBI:33019"/>
        <dbReference type="ChEBI" id="CHEBI:61560"/>
        <dbReference type="ChEBI" id="CHEBI:173112"/>
        <dbReference type="EC" id="2.7.7.49"/>
    </reaction>
</comment>
<evidence type="ECO:0000256" key="9">
    <source>
        <dbReference type="ARBA" id="ARBA00048173"/>
    </source>
</evidence>
<evidence type="ECO:0000259" key="10">
    <source>
        <dbReference type="PROSITE" id="PS50878"/>
    </source>
</evidence>
<dbReference type="CDD" id="cd03487">
    <property type="entry name" value="RT_Bac_retron_II"/>
    <property type="match status" value="1"/>
</dbReference>
<dbReference type="InterPro" id="IPR009003">
    <property type="entry name" value="Peptidase_S1_PA"/>
</dbReference>
<evidence type="ECO:0000313" key="11">
    <source>
        <dbReference type="EMBL" id="PTR15405.1"/>
    </source>
</evidence>
<dbReference type="Pfam" id="PF13365">
    <property type="entry name" value="Trypsin_2"/>
    <property type="match status" value="1"/>
</dbReference>
<keyword evidence="7" id="KW-0051">Antiviral defense</keyword>
<dbReference type="EC" id="2.7.7.49" evidence="1"/>
<dbReference type="PANTHER" id="PTHR34047:SF7">
    <property type="entry name" value="RNA-DIRECTED DNA POLYMERASE"/>
    <property type="match status" value="1"/>
</dbReference>
<proteinExistence type="inferred from homology"/>
<dbReference type="SUPFAM" id="SSF56672">
    <property type="entry name" value="DNA/RNA polymerases"/>
    <property type="match status" value="1"/>
</dbReference>
<evidence type="ECO:0000313" key="12">
    <source>
        <dbReference type="Proteomes" id="UP000244060"/>
    </source>
</evidence>
<dbReference type="InterPro" id="IPR043502">
    <property type="entry name" value="DNA/RNA_pol_sf"/>
</dbReference>
<dbReference type="GO" id="GO:0003964">
    <property type="term" value="F:RNA-directed DNA polymerase activity"/>
    <property type="evidence" value="ECO:0007669"/>
    <property type="project" value="UniProtKB-KW"/>
</dbReference>
<dbReference type="PANTHER" id="PTHR34047">
    <property type="entry name" value="NUCLEAR INTRON MATURASE 1, MITOCHONDRIAL-RELATED"/>
    <property type="match status" value="1"/>
</dbReference>
<dbReference type="EMBL" id="QAOT01000014">
    <property type="protein sequence ID" value="PTR15405.1"/>
    <property type="molecule type" value="Genomic_DNA"/>
</dbReference>
<dbReference type="InterPro" id="IPR000477">
    <property type="entry name" value="RT_dom"/>
</dbReference>
<dbReference type="Proteomes" id="UP000244060">
    <property type="component" value="Unassembled WGS sequence"/>
</dbReference>
<name>A0A2T5JZ32_9RHOB</name>
<dbReference type="InterPro" id="IPR000123">
    <property type="entry name" value="Reverse_transcriptase_msDNA"/>
</dbReference>
<dbReference type="Gene3D" id="2.40.10.120">
    <property type="match status" value="1"/>
</dbReference>
<evidence type="ECO:0000256" key="4">
    <source>
        <dbReference type="ARBA" id="ARBA00022723"/>
    </source>
</evidence>
<keyword evidence="3" id="KW-0548">Nucleotidyltransferase</keyword>
<dbReference type="Pfam" id="PF00078">
    <property type="entry name" value="RVT_1"/>
    <property type="match status" value="1"/>
</dbReference>
<evidence type="ECO:0000256" key="3">
    <source>
        <dbReference type="ARBA" id="ARBA00022695"/>
    </source>
</evidence>
<accession>A0A2T5JZ32</accession>
<sequence length="556" mass="61593">MPSGSYIFGSGKPRIGIPDELTTLSKMLDYLGISDKELLKIRLSRSFMYSEFTIPSPKKARLISAPDARLKFLQGRLKSSFEKFYRPRLSTHGFVSGRSIITNAAIHARKRHVLSLDLKAFFPSITENRVRGLFRNLGFATDVCDAITTICCHAGYLPQGAPTSPIISNLICFSLDRDLHSFAKKQNLVFTRYADDISISTNGTPAGLFSATVPSPGKLDISALSVDLIDVVVKNGFFLNEEKIRFSSGSHRKIVTGLIVNEFPNVPRTYISNIRAILFSIMKDGYAVAEAKFRQKRPSAKRSLEQYLRGKLNHLANVRGKGDPIYRSLADKFNKEFLPSLATEPTPRERQSSGIWIIEWQYNDRKIDKLYGEAEANGQGIMSVTEGAQGTAFFLDGVGLVSAEHCAPPEEIDLEFFRVFHPSAPNLKFEVKVAKRCKVRDICILKHDVPENKFEGLKPCRVPARGGDVVRAFGFTDYQVGDAVTTSRGEVSHVATRSGVKLLNLSFKIGQGMSGGPIMDRMERVVGVVHKGGPLELRDYAVTLNAVLSLHEEASL</sequence>
<evidence type="ECO:0000256" key="2">
    <source>
        <dbReference type="ARBA" id="ARBA00022679"/>
    </source>
</evidence>
<dbReference type="GO" id="GO:0046872">
    <property type="term" value="F:metal ion binding"/>
    <property type="evidence" value="ECO:0007669"/>
    <property type="project" value="UniProtKB-KW"/>
</dbReference>
<evidence type="ECO:0000256" key="6">
    <source>
        <dbReference type="ARBA" id="ARBA00022918"/>
    </source>
</evidence>
<organism evidence="11 12">
    <name type="scientific">Cereibacter azotoformans</name>
    <dbReference type="NCBI Taxonomy" id="43057"/>
    <lineage>
        <taxon>Bacteria</taxon>
        <taxon>Pseudomonadati</taxon>
        <taxon>Pseudomonadota</taxon>
        <taxon>Alphaproteobacteria</taxon>
        <taxon>Rhodobacterales</taxon>
        <taxon>Paracoccaceae</taxon>
        <taxon>Cereibacter</taxon>
    </lineage>
</organism>
<dbReference type="GO" id="GO:0003723">
    <property type="term" value="F:RNA binding"/>
    <property type="evidence" value="ECO:0007669"/>
    <property type="project" value="InterPro"/>
</dbReference>